<feature type="chain" id="PRO_5015043622" description="Orphan protein" evidence="1">
    <location>
        <begin position="22"/>
        <end position="165"/>
    </location>
</feature>
<dbReference type="EMBL" id="PIFK01000001">
    <property type="protein sequence ID" value="PTP39805.1"/>
    <property type="molecule type" value="Genomic_DNA"/>
</dbReference>
<dbReference type="EMBL" id="PIGA01000098">
    <property type="protein sequence ID" value="PTP10711.1"/>
    <property type="molecule type" value="Genomic_DNA"/>
</dbReference>
<evidence type="ECO:0000313" key="5">
    <source>
        <dbReference type="EMBL" id="PTP39805.1"/>
    </source>
</evidence>
<evidence type="ECO:0000313" key="6">
    <source>
        <dbReference type="Proteomes" id="UP000244080"/>
    </source>
</evidence>
<feature type="signal peptide" evidence="1">
    <location>
        <begin position="1"/>
        <end position="21"/>
    </location>
</feature>
<dbReference type="EMBL" id="VTXL01000012">
    <property type="protein sequence ID" value="NOJ13984.1"/>
    <property type="molecule type" value="Genomic_DNA"/>
</dbReference>
<evidence type="ECO:0000313" key="4">
    <source>
        <dbReference type="EMBL" id="PTP10711.1"/>
    </source>
</evidence>
<evidence type="ECO:0000313" key="7">
    <source>
        <dbReference type="Proteomes" id="UP000244197"/>
    </source>
</evidence>
<gene>
    <name evidence="5" type="ORF">CWO07_00500</name>
    <name evidence="4" type="ORF">CWO36_25595</name>
    <name evidence="3" type="ORF">F0234_14565</name>
    <name evidence="2" type="ORF">L8R85_25255</name>
</gene>
<evidence type="ECO:0000313" key="3">
    <source>
        <dbReference type="EMBL" id="NOJ13984.1"/>
    </source>
</evidence>
<evidence type="ECO:0000256" key="1">
    <source>
        <dbReference type="SAM" id="SignalP"/>
    </source>
</evidence>
<dbReference type="Proteomes" id="UP001159663">
    <property type="component" value="Unassembled WGS sequence"/>
</dbReference>
<proteinExistence type="predicted"/>
<reference evidence="3 8" key="2">
    <citation type="submission" date="2019-09" db="EMBL/GenBank/DDBJ databases">
        <title>Draft genome sequencing and comparative genomics of hatchery-associated Vibrios.</title>
        <authorList>
            <person name="Kehlet-Delgado H."/>
            <person name="Mueller R.S."/>
        </authorList>
    </citation>
    <scope>NUCLEOTIDE SEQUENCE [LARGE SCALE GENOMIC DNA]</scope>
    <source>
        <strain evidence="3 8">99-70-13A3</strain>
    </source>
</reference>
<dbReference type="AlphaFoldDB" id="A0A0P6YV02"/>
<reference evidence="6 7" key="1">
    <citation type="submission" date="2017-11" db="EMBL/GenBank/DDBJ databases">
        <title>Population delineation of vibrios coincides with oyster pathogenicity.</title>
        <authorList>
            <person name="Bruto M."/>
            <person name="Labreuche Y."/>
            <person name="James A."/>
            <person name="Piel D."/>
            <person name="Chenivesse S."/>
            <person name="Petton B."/>
            <person name="Polz M.F."/>
            <person name="Le Roux F."/>
        </authorList>
    </citation>
    <scope>NUCLEOTIDE SEQUENCE [LARGE SCALE GENOMIC DNA]</scope>
    <source>
        <strain evidence="4 6">1F_55</strain>
        <strain evidence="5 7">FF_144</strain>
    </source>
</reference>
<evidence type="ECO:0008006" key="9">
    <source>
        <dbReference type="Google" id="ProtNLM"/>
    </source>
</evidence>
<dbReference type="GeneID" id="93902332"/>
<protein>
    <recommendedName>
        <fullName evidence="9">Orphan protein</fullName>
    </recommendedName>
</protein>
<dbReference type="Proteomes" id="UP000244197">
    <property type="component" value="Unassembled WGS sequence"/>
</dbReference>
<dbReference type="EMBL" id="JAKMYX010000190">
    <property type="protein sequence ID" value="MDH5924309.1"/>
    <property type="molecule type" value="Genomic_DNA"/>
</dbReference>
<dbReference type="Proteomes" id="UP000244080">
    <property type="component" value="Unassembled WGS sequence"/>
</dbReference>
<comment type="caution">
    <text evidence="4">The sequence shown here is derived from an EMBL/GenBank/DDBJ whole genome shotgun (WGS) entry which is preliminary data.</text>
</comment>
<evidence type="ECO:0000313" key="2">
    <source>
        <dbReference type="EMBL" id="MDH5924309.1"/>
    </source>
</evidence>
<accession>A0A0P6YV02</accession>
<keyword evidence="1" id="KW-0732">Signal</keyword>
<dbReference type="Proteomes" id="UP000519158">
    <property type="component" value="Unassembled WGS sequence"/>
</dbReference>
<name>A0A0P6YV02_VIBSP</name>
<dbReference type="RefSeq" id="WP_017080976.1">
    <property type="nucleotide sequence ID" value="NZ_CAWMQV010000078.1"/>
</dbReference>
<evidence type="ECO:0000313" key="8">
    <source>
        <dbReference type="Proteomes" id="UP000519158"/>
    </source>
</evidence>
<organism evidence="4 6">
    <name type="scientific">Vibrio splendidus</name>
    <dbReference type="NCBI Taxonomy" id="29497"/>
    <lineage>
        <taxon>Bacteria</taxon>
        <taxon>Pseudomonadati</taxon>
        <taxon>Pseudomonadota</taxon>
        <taxon>Gammaproteobacteria</taxon>
        <taxon>Vibrionales</taxon>
        <taxon>Vibrionaceae</taxon>
        <taxon>Vibrio</taxon>
    </lineage>
</organism>
<reference evidence="2" key="3">
    <citation type="submission" date="2022-01" db="EMBL/GenBank/DDBJ databases">
        <title>Vibrio aestuarianus Clade A and Clade B isolates are associated with Pacific oyster (Crassostrea gigas) disease outbreaks across Ireland.</title>
        <authorList>
            <person name="Coyle N."/>
            <person name="O'Toole C."/>
            <person name="Thomas J.C.L."/>
            <person name="Ryder D."/>
            <person name="Cheslett D."/>
            <person name="Feist S."/>
            <person name="Bean T."/>
            <person name="Joseph A."/>
            <person name="Waina A."/>
            <person name="Feil E."/>
            <person name="Verner-Jeffreys D.W."/>
        </authorList>
    </citation>
    <scope>NUCLEOTIDE SEQUENCE</scope>
    <source>
        <strain evidence="2">S/17/14 A</strain>
    </source>
</reference>
<sequence length="165" mass="16683">MKKLTLYAATVTAIFGAQVQAAPGDVQLVGFVSPVCEVTGLSTQLMDFGNVSQIQNLSVSGLNMKCNDVDGATVTLTSAEGGLESDDSEDYALTYDATFNPSGLAPFTLNAPGGPGLNDVSVSNSYGGSGALATGVAASIDIVTTETSPWAGGYSDTLTVNITSN</sequence>